<feature type="region of interest" description="Disordered" evidence="1">
    <location>
        <begin position="250"/>
        <end position="274"/>
    </location>
</feature>
<organism evidence="2 3">
    <name type="scientific">Yinghuangia aomiensis</name>
    <dbReference type="NCBI Taxonomy" id="676205"/>
    <lineage>
        <taxon>Bacteria</taxon>
        <taxon>Bacillati</taxon>
        <taxon>Actinomycetota</taxon>
        <taxon>Actinomycetes</taxon>
        <taxon>Kitasatosporales</taxon>
        <taxon>Streptomycetaceae</taxon>
        <taxon>Yinghuangia</taxon>
    </lineage>
</organism>
<evidence type="ECO:0000313" key="2">
    <source>
        <dbReference type="EMBL" id="GAA4947097.1"/>
    </source>
</evidence>
<reference evidence="3" key="1">
    <citation type="journal article" date="2019" name="Int. J. Syst. Evol. Microbiol.">
        <title>The Global Catalogue of Microorganisms (GCM) 10K type strain sequencing project: providing services to taxonomists for standard genome sequencing and annotation.</title>
        <authorList>
            <consortium name="The Broad Institute Genomics Platform"/>
            <consortium name="The Broad Institute Genome Sequencing Center for Infectious Disease"/>
            <person name="Wu L."/>
            <person name="Ma J."/>
        </authorList>
    </citation>
    <scope>NUCLEOTIDE SEQUENCE [LARGE SCALE GENOMIC DNA]</scope>
    <source>
        <strain evidence="3">JCM 17986</strain>
    </source>
</reference>
<feature type="region of interest" description="Disordered" evidence="1">
    <location>
        <begin position="456"/>
        <end position="477"/>
    </location>
</feature>
<accession>A0ABP9GLV9</accession>
<comment type="caution">
    <text evidence="2">The sequence shown here is derived from an EMBL/GenBank/DDBJ whole genome shotgun (WGS) entry which is preliminary data.</text>
</comment>
<sequence length="498" mass="54218">MESLVAGFADVAGVIDACRLESSGQRDTVTRAHRIFRGTNAPFIVSVVAQMLPDLRHDVEQDPSRRIVFVGRDGHPLAIAARVLDPEFFAAHCTEVVLSRVVVESALQDRERNHRARFPGLDYFRLRVADRVDRALVDGASERLTAYLRREGVAVGGAGGAVTLVDDGYKGTIQEMLAGLYPEVDFHGRYTFFAASPHDLHPGNKQGYALHLHADETWQGTPKSYLPSEVGLTFGSSDALYTIEETLHGPKDTPIGIDDQGPRQRNHRFNPKPLDGINPVLVSERYRDPLVREAVKSAGLLAVRDAATDAATDRDAGRDWLGILRSGQDRFTRVARAWVARDPGLAPDVAELFDALVSRSNRRVIQDLDAALSRMSVDSPSAAPVWRRLARMADQPREEQRAFAAAGPALARSLAPYGMSNRTEAPTAQPSRLADTPELAAVSAAAIGMPPLTRLTVPCQSPRSPEATAFSLGDAMDLPARRSRQRGGQQLAMEPHAG</sequence>
<keyword evidence="3" id="KW-1185">Reference proteome</keyword>
<proteinExistence type="predicted"/>
<dbReference type="EMBL" id="BAABHS010000001">
    <property type="protein sequence ID" value="GAA4947097.1"/>
    <property type="molecule type" value="Genomic_DNA"/>
</dbReference>
<gene>
    <name evidence="2" type="ORF">GCM10023205_03720</name>
</gene>
<protein>
    <submittedName>
        <fullName evidence="2">Uncharacterized protein</fullName>
    </submittedName>
</protein>
<dbReference type="Proteomes" id="UP001500466">
    <property type="component" value="Unassembled WGS sequence"/>
</dbReference>
<name>A0ABP9GLV9_9ACTN</name>
<evidence type="ECO:0000256" key="1">
    <source>
        <dbReference type="SAM" id="MobiDB-lite"/>
    </source>
</evidence>
<evidence type="ECO:0000313" key="3">
    <source>
        <dbReference type="Proteomes" id="UP001500466"/>
    </source>
</evidence>